<dbReference type="EMBL" id="VSRR010000819">
    <property type="protein sequence ID" value="MPC19947.1"/>
    <property type="molecule type" value="Genomic_DNA"/>
</dbReference>
<protein>
    <submittedName>
        <fullName evidence="2">Uncharacterized protein</fullName>
    </submittedName>
</protein>
<keyword evidence="3" id="KW-1185">Reference proteome</keyword>
<feature type="compositionally biased region" description="Basic and acidic residues" evidence="1">
    <location>
        <begin position="58"/>
        <end position="71"/>
    </location>
</feature>
<organism evidence="2 3">
    <name type="scientific">Portunus trituberculatus</name>
    <name type="common">Swimming crab</name>
    <name type="synonym">Neptunus trituberculatus</name>
    <dbReference type="NCBI Taxonomy" id="210409"/>
    <lineage>
        <taxon>Eukaryota</taxon>
        <taxon>Metazoa</taxon>
        <taxon>Ecdysozoa</taxon>
        <taxon>Arthropoda</taxon>
        <taxon>Crustacea</taxon>
        <taxon>Multicrustacea</taxon>
        <taxon>Malacostraca</taxon>
        <taxon>Eumalacostraca</taxon>
        <taxon>Eucarida</taxon>
        <taxon>Decapoda</taxon>
        <taxon>Pleocyemata</taxon>
        <taxon>Brachyura</taxon>
        <taxon>Eubrachyura</taxon>
        <taxon>Portunoidea</taxon>
        <taxon>Portunidae</taxon>
        <taxon>Portuninae</taxon>
        <taxon>Portunus</taxon>
    </lineage>
</organism>
<dbReference type="Proteomes" id="UP000324222">
    <property type="component" value="Unassembled WGS sequence"/>
</dbReference>
<gene>
    <name evidence="2" type="ORF">E2C01_012876</name>
</gene>
<sequence>MQLIESPTRKQFTVFFPYVTKSYKRYTSFPSMEKHAMHHSELSHIHQTSRPASLKNQARQEREEAVSERRL</sequence>
<evidence type="ECO:0000256" key="1">
    <source>
        <dbReference type="SAM" id="MobiDB-lite"/>
    </source>
</evidence>
<comment type="caution">
    <text evidence="2">The sequence shown here is derived from an EMBL/GenBank/DDBJ whole genome shotgun (WGS) entry which is preliminary data.</text>
</comment>
<name>A0A5B7DFG0_PORTR</name>
<accession>A0A5B7DFG0</accession>
<dbReference type="AlphaFoldDB" id="A0A5B7DFG0"/>
<feature type="region of interest" description="Disordered" evidence="1">
    <location>
        <begin position="34"/>
        <end position="71"/>
    </location>
</feature>
<evidence type="ECO:0000313" key="3">
    <source>
        <dbReference type="Proteomes" id="UP000324222"/>
    </source>
</evidence>
<feature type="compositionally biased region" description="Polar residues" evidence="1">
    <location>
        <begin position="45"/>
        <end position="57"/>
    </location>
</feature>
<evidence type="ECO:0000313" key="2">
    <source>
        <dbReference type="EMBL" id="MPC19947.1"/>
    </source>
</evidence>
<feature type="compositionally biased region" description="Basic and acidic residues" evidence="1">
    <location>
        <begin position="34"/>
        <end position="44"/>
    </location>
</feature>
<proteinExistence type="predicted"/>
<reference evidence="2 3" key="1">
    <citation type="submission" date="2019-05" db="EMBL/GenBank/DDBJ databases">
        <title>Another draft genome of Portunus trituberculatus and its Hox gene families provides insights of decapod evolution.</title>
        <authorList>
            <person name="Jeong J.-H."/>
            <person name="Song I."/>
            <person name="Kim S."/>
            <person name="Choi T."/>
            <person name="Kim D."/>
            <person name="Ryu S."/>
            <person name="Kim W."/>
        </authorList>
    </citation>
    <scope>NUCLEOTIDE SEQUENCE [LARGE SCALE GENOMIC DNA]</scope>
    <source>
        <tissue evidence="2">Muscle</tissue>
    </source>
</reference>